<protein>
    <submittedName>
        <fullName evidence="4">Uncharacterized protein</fullName>
    </submittedName>
</protein>
<dbReference type="PANTHER" id="PTHR37534">
    <property type="entry name" value="TRANSCRIPTIONAL ACTIVATOR PROTEIN UGA3"/>
    <property type="match status" value="1"/>
</dbReference>
<evidence type="ECO:0000313" key="5">
    <source>
        <dbReference type="Proteomes" id="UP001562354"/>
    </source>
</evidence>
<proteinExistence type="predicted"/>
<dbReference type="GeneID" id="95980306"/>
<dbReference type="PANTHER" id="PTHR37534:SF43">
    <property type="entry name" value="FINGER DOMAIN PROTEIN, PUTATIVE (AFU_ORTHOLOGUE AFUA_1G01850)-RELATED"/>
    <property type="match status" value="1"/>
</dbReference>
<evidence type="ECO:0000256" key="3">
    <source>
        <dbReference type="SAM" id="MobiDB-lite"/>
    </source>
</evidence>
<keyword evidence="5" id="KW-1185">Reference proteome</keyword>
<comment type="subcellular location">
    <subcellularLocation>
        <location evidence="1">Nucleus</location>
    </subcellularLocation>
</comment>
<keyword evidence="2" id="KW-0539">Nucleus</keyword>
<dbReference type="InterPro" id="IPR021858">
    <property type="entry name" value="Fun_TF"/>
</dbReference>
<accession>A0ABR3PAQ4</accession>
<comment type="caution">
    <text evidence="4">The sequence shown here is derived from an EMBL/GenBank/DDBJ whole genome shotgun (WGS) entry which is preliminary data.</text>
</comment>
<dbReference type="Pfam" id="PF11951">
    <property type="entry name" value="Fungal_trans_2"/>
    <property type="match status" value="1"/>
</dbReference>
<evidence type="ECO:0000313" key="4">
    <source>
        <dbReference type="EMBL" id="KAL1303181.1"/>
    </source>
</evidence>
<dbReference type="RefSeq" id="XP_069199456.1">
    <property type="nucleotide sequence ID" value="XM_069346587.1"/>
</dbReference>
<evidence type="ECO:0000256" key="2">
    <source>
        <dbReference type="ARBA" id="ARBA00023242"/>
    </source>
</evidence>
<feature type="compositionally biased region" description="Basic and acidic residues" evidence="3">
    <location>
        <begin position="9"/>
        <end position="20"/>
    </location>
</feature>
<name>A0ABR3PAQ4_9PEZI</name>
<sequence length="448" mass="50509">MEIYGYDRGTPDSDLPRNNDYEALSSTDPKRIEQRVDSPALLTPPISDSWYYARPVPVCFPSDLTPLPALVLENKMNMVYFHYFINYTSKILVTHDCASNPFRTVLPKLAMKDENLLSLVLAYASCHRARLLHHAEPINRIASYVTHLFPRFREALASGQPVSETLFGTCVMLASLTQSYPWAFDAPISWPQHLGMARQMCQSVVSRKNRPRSKAMYFFLRWFGYLDTFASCSANHYRGSFEVWSPDLLEVENNASMGCLVGYTNRSLVLLARTADLAKACDQERKTTGNLSPKTVMESQLLRCTLELTTLEIPHQRYECTSVSVNASSEIFRAVNTSLCHAALIMLHRRVYALPSESPLVQSSVHGIMASLSQPDICQYLDIPDVILPLYLAGSESQNPGLRNETSRRLQRIGDAGMSQVARVRNLLHHIWESGQDWTAAEHEVLLG</sequence>
<feature type="region of interest" description="Disordered" evidence="3">
    <location>
        <begin position="1"/>
        <end position="29"/>
    </location>
</feature>
<evidence type="ECO:0000256" key="1">
    <source>
        <dbReference type="ARBA" id="ARBA00004123"/>
    </source>
</evidence>
<organism evidence="4 5">
    <name type="scientific">Neodothiora populina</name>
    <dbReference type="NCBI Taxonomy" id="2781224"/>
    <lineage>
        <taxon>Eukaryota</taxon>
        <taxon>Fungi</taxon>
        <taxon>Dikarya</taxon>
        <taxon>Ascomycota</taxon>
        <taxon>Pezizomycotina</taxon>
        <taxon>Dothideomycetes</taxon>
        <taxon>Dothideomycetidae</taxon>
        <taxon>Dothideales</taxon>
        <taxon>Dothioraceae</taxon>
        <taxon>Neodothiora</taxon>
    </lineage>
</organism>
<dbReference type="EMBL" id="JBFMKM010000010">
    <property type="protein sequence ID" value="KAL1303181.1"/>
    <property type="molecule type" value="Genomic_DNA"/>
</dbReference>
<dbReference type="Proteomes" id="UP001562354">
    <property type="component" value="Unassembled WGS sequence"/>
</dbReference>
<gene>
    <name evidence="4" type="ORF">AAFC00_006607</name>
</gene>
<reference evidence="4 5" key="1">
    <citation type="submission" date="2024-07" db="EMBL/GenBank/DDBJ databases">
        <title>Draft sequence of the Neodothiora populina.</title>
        <authorList>
            <person name="Drown D.D."/>
            <person name="Schuette U.S."/>
            <person name="Buechlein A.B."/>
            <person name="Rusch D.R."/>
            <person name="Winton L.W."/>
            <person name="Adams G.A."/>
        </authorList>
    </citation>
    <scope>NUCLEOTIDE SEQUENCE [LARGE SCALE GENOMIC DNA]</scope>
    <source>
        <strain evidence="4 5">CPC 39397</strain>
    </source>
</reference>